<evidence type="ECO:0000313" key="2">
    <source>
        <dbReference type="EMBL" id="BBE17161.1"/>
    </source>
</evidence>
<dbReference type="InterPro" id="IPR025961">
    <property type="entry name" value="Metal_resist"/>
</dbReference>
<dbReference type="Gene3D" id="1.20.120.1490">
    <property type="match status" value="1"/>
</dbReference>
<dbReference type="EMBL" id="AP018694">
    <property type="protein sequence ID" value="BBE17161.1"/>
    <property type="molecule type" value="Genomic_DNA"/>
</dbReference>
<evidence type="ECO:0008006" key="4">
    <source>
        <dbReference type="Google" id="ProtNLM"/>
    </source>
</evidence>
<keyword evidence="3" id="KW-1185">Reference proteome</keyword>
<dbReference type="RefSeq" id="WP_318350180.1">
    <property type="nucleotide sequence ID" value="NZ_AP018694.1"/>
</dbReference>
<dbReference type="KEGG" id="anf:AQPE_1310"/>
<evidence type="ECO:0000256" key="1">
    <source>
        <dbReference type="SAM" id="SignalP"/>
    </source>
</evidence>
<feature type="signal peptide" evidence="1">
    <location>
        <begin position="1"/>
        <end position="20"/>
    </location>
</feature>
<keyword evidence="1" id="KW-0732">Signal</keyword>
<gene>
    <name evidence="2" type="ORF">AQPE_1310</name>
</gene>
<sequence length="155" mass="17519">MKTKILMVAVLFGLSTVAMAQPKENGQGRASQAPKHEMRMEHRNGGPAAALELTDAQKEAFKQGRLAMQKQLQPIQNELGEAEAHQKTLMNGEKPDLVAINKNIEKIGSLKVEMAKIRAKNHIDMRAQLTEEQRLKFDTMRGKMKEGMRERNRML</sequence>
<dbReference type="Pfam" id="PF13801">
    <property type="entry name" value="Metal_resist"/>
    <property type="match status" value="1"/>
</dbReference>
<organism evidence="2 3">
    <name type="scientific">Aquipluma nitroreducens</name>
    <dbReference type="NCBI Taxonomy" id="2010828"/>
    <lineage>
        <taxon>Bacteria</taxon>
        <taxon>Pseudomonadati</taxon>
        <taxon>Bacteroidota</taxon>
        <taxon>Bacteroidia</taxon>
        <taxon>Marinilabiliales</taxon>
        <taxon>Prolixibacteraceae</taxon>
        <taxon>Aquipluma</taxon>
    </lineage>
</organism>
<name>A0A5K7S6G5_9BACT</name>
<dbReference type="Proteomes" id="UP001193389">
    <property type="component" value="Chromosome"/>
</dbReference>
<evidence type="ECO:0000313" key="3">
    <source>
        <dbReference type="Proteomes" id="UP001193389"/>
    </source>
</evidence>
<accession>A0A5K7S6G5</accession>
<feature type="chain" id="PRO_5024309365" description="Periplasmic heavy metal sensor" evidence="1">
    <location>
        <begin position="21"/>
        <end position="155"/>
    </location>
</feature>
<dbReference type="AlphaFoldDB" id="A0A5K7S6G5"/>
<reference evidence="2" key="1">
    <citation type="journal article" date="2020" name="Int. J. Syst. Evol. Microbiol.">
        <title>Aquipluma nitroreducens gen. nov. sp. nov., a novel facultatively anaerobic bacterium isolated from a freshwater lake.</title>
        <authorList>
            <person name="Watanabe M."/>
            <person name="Kojima H."/>
            <person name="Fukui M."/>
        </authorList>
    </citation>
    <scope>NUCLEOTIDE SEQUENCE</scope>
    <source>
        <strain evidence="2">MeG22</strain>
    </source>
</reference>
<proteinExistence type="predicted"/>
<protein>
    <recommendedName>
        <fullName evidence="4">Periplasmic heavy metal sensor</fullName>
    </recommendedName>
</protein>